<proteinExistence type="predicted"/>
<keyword evidence="2" id="KW-1185">Reference proteome</keyword>
<evidence type="ECO:0000313" key="1">
    <source>
        <dbReference type="EMBL" id="GMF03563.1"/>
    </source>
</evidence>
<gene>
    <name evidence="1" type="ORF">Cboi01_000633800</name>
</gene>
<organism evidence="1 2">
    <name type="scientific">Candida boidinii</name>
    <name type="common">Yeast</name>
    <dbReference type="NCBI Taxonomy" id="5477"/>
    <lineage>
        <taxon>Eukaryota</taxon>
        <taxon>Fungi</taxon>
        <taxon>Dikarya</taxon>
        <taxon>Ascomycota</taxon>
        <taxon>Saccharomycotina</taxon>
        <taxon>Pichiomycetes</taxon>
        <taxon>Pichiales</taxon>
        <taxon>Pichiaceae</taxon>
        <taxon>Ogataea</taxon>
        <taxon>Ogataea/Candida clade</taxon>
    </lineage>
</organism>
<sequence length="116" mass="13434">MKTNKIIRFWSTINFNLYVLTPEIISRITKNEFRLKEIDDSYDLMELTSDYGWFVADNIAILENSKGNDISKKHDSGEAKENFKGLKENNENSVSVVSDESCEYDDDDDELLNLLI</sequence>
<comment type="caution">
    <text evidence="1">The sequence shown here is derived from an EMBL/GenBank/DDBJ whole genome shotgun (WGS) entry which is preliminary data.</text>
</comment>
<dbReference type="EMBL" id="BSXV01006258">
    <property type="protein sequence ID" value="GMF03563.1"/>
    <property type="molecule type" value="Genomic_DNA"/>
</dbReference>
<dbReference type="Proteomes" id="UP001165101">
    <property type="component" value="Unassembled WGS sequence"/>
</dbReference>
<accession>A0ACB5U827</accession>
<evidence type="ECO:0000313" key="2">
    <source>
        <dbReference type="Proteomes" id="UP001165101"/>
    </source>
</evidence>
<protein>
    <submittedName>
        <fullName evidence="1">Unnamed protein product</fullName>
    </submittedName>
</protein>
<reference evidence="1" key="1">
    <citation type="submission" date="2023-04" db="EMBL/GenBank/DDBJ databases">
        <title>Candida boidinii NBRC 1967.</title>
        <authorList>
            <person name="Ichikawa N."/>
            <person name="Sato H."/>
            <person name="Tonouchi N."/>
        </authorList>
    </citation>
    <scope>NUCLEOTIDE SEQUENCE</scope>
    <source>
        <strain evidence="1">NBRC 1967</strain>
    </source>
</reference>
<name>A0ACB5U827_CANBO</name>